<sequence>MYKINIIYFITLFSLFSSYSNAQIGNKAIDTEVRSTDKGSLFFNRNKTDRITLPFGYSDISKQGSIDAILSTIQNENKLKELHALNFEKVIKKDLILLPEEYDVFLPFSENVNEQYDRIKIASNFLSYGVHSLYFVAVYNTVRYAEPFIEKVYLISTKDSKLIDMKRIYLHHEGEMGFAHYSLFNITENYIISIQDYAFSEDPLTLRPLRKYQILPSGKFSRYYDNDGFYKNDEEQGMVKSHKKEGKWIEFKSNGHIDLHRYSEFTDPYTYLEAEYKNGSPVGTWRFYKLLQKYNEETGEPILNTRKKGRLIYTEIYSDGILKKREFRF</sequence>
<organism evidence="2 3">
    <name type="scientific">Sphingobacterium detergens</name>
    <dbReference type="NCBI Taxonomy" id="1145106"/>
    <lineage>
        <taxon>Bacteria</taxon>
        <taxon>Pseudomonadati</taxon>
        <taxon>Bacteroidota</taxon>
        <taxon>Sphingobacteriia</taxon>
        <taxon>Sphingobacteriales</taxon>
        <taxon>Sphingobacteriaceae</taxon>
        <taxon>Sphingobacterium</taxon>
    </lineage>
</organism>
<keyword evidence="1" id="KW-0732">Signal</keyword>
<name>A0A420BH93_SPHD1</name>
<accession>A0A420BH93</accession>
<protein>
    <recommendedName>
        <fullName evidence="4">MORN repeat protein</fullName>
    </recommendedName>
</protein>
<dbReference type="EMBL" id="RAPY01000001">
    <property type="protein sequence ID" value="RKE56070.1"/>
    <property type="molecule type" value="Genomic_DNA"/>
</dbReference>
<keyword evidence="3" id="KW-1185">Reference proteome</keyword>
<feature type="signal peptide" evidence="1">
    <location>
        <begin position="1"/>
        <end position="22"/>
    </location>
</feature>
<comment type="caution">
    <text evidence="2">The sequence shown here is derived from an EMBL/GenBank/DDBJ whole genome shotgun (WGS) entry which is preliminary data.</text>
</comment>
<feature type="chain" id="PRO_5019048558" description="MORN repeat protein" evidence="1">
    <location>
        <begin position="23"/>
        <end position="329"/>
    </location>
</feature>
<evidence type="ECO:0000313" key="3">
    <source>
        <dbReference type="Proteomes" id="UP000286246"/>
    </source>
</evidence>
<evidence type="ECO:0008006" key="4">
    <source>
        <dbReference type="Google" id="ProtNLM"/>
    </source>
</evidence>
<proteinExistence type="predicted"/>
<dbReference type="AlphaFoldDB" id="A0A420BH93"/>
<gene>
    <name evidence="2" type="ORF">DFQ12_0922</name>
</gene>
<reference evidence="2 3" key="1">
    <citation type="submission" date="2018-09" db="EMBL/GenBank/DDBJ databases">
        <title>Genomic Encyclopedia of Type Strains, Phase III (KMG-III): the genomes of soil and plant-associated and newly described type strains.</title>
        <authorList>
            <person name="Whitman W."/>
        </authorList>
    </citation>
    <scope>NUCLEOTIDE SEQUENCE [LARGE SCALE GENOMIC DNA]</scope>
    <source>
        <strain evidence="2 3">CECT 7938</strain>
    </source>
</reference>
<evidence type="ECO:0000313" key="2">
    <source>
        <dbReference type="EMBL" id="RKE56070.1"/>
    </source>
</evidence>
<dbReference type="OrthoDB" id="697200at2"/>
<dbReference type="Proteomes" id="UP000286246">
    <property type="component" value="Unassembled WGS sequence"/>
</dbReference>
<dbReference type="RefSeq" id="WP_120257787.1">
    <property type="nucleotide sequence ID" value="NZ_RAPY01000001.1"/>
</dbReference>
<evidence type="ECO:0000256" key="1">
    <source>
        <dbReference type="SAM" id="SignalP"/>
    </source>
</evidence>